<dbReference type="KEGG" id="arf:AR1Y2_0410"/>
<name>A0A4P8IDS8_9FIRM</name>
<evidence type="ECO:0000313" key="2">
    <source>
        <dbReference type="Proteomes" id="UP000298653"/>
    </source>
</evidence>
<reference evidence="1 2" key="1">
    <citation type="submission" date="2019-05" db="EMBL/GenBank/DDBJ databases">
        <title>Complete genome sequencing of Anaerostipes rhamnosivorans.</title>
        <authorList>
            <person name="Bui T.P.N."/>
            <person name="de Vos W.M."/>
        </authorList>
    </citation>
    <scope>NUCLEOTIDE SEQUENCE [LARGE SCALE GENOMIC DNA]</scope>
    <source>
        <strain evidence="1 2">1y2</strain>
    </source>
</reference>
<organism evidence="1 2">
    <name type="scientific">Anaerostipes rhamnosivorans</name>
    <dbReference type="NCBI Taxonomy" id="1229621"/>
    <lineage>
        <taxon>Bacteria</taxon>
        <taxon>Bacillati</taxon>
        <taxon>Bacillota</taxon>
        <taxon>Clostridia</taxon>
        <taxon>Lachnospirales</taxon>
        <taxon>Lachnospiraceae</taxon>
        <taxon>Anaerostipes</taxon>
    </lineage>
</organism>
<keyword evidence="2" id="KW-1185">Reference proteome</keyword>
<dbReference type="EMBL" id="CP040058">
    <property type="protein sequence ID" value="QCP33864.1"/>
    <property type="molecule type" value="Genomic_DNA"/>
</dbReference>
<sequence length="148" mass="17675">MTEKEMNEAKKKYLTRYKKSHLKWLSLCEQEKSIRAEIEGARSPEITDMPRAAGTADLSDWMVRLETILEKINAAKRENYGIRAEIEERIIDMDDGIQSRILWLRYIDFKEWNDICTRIGYSWNRTHELHSEALRNFPLEKTVQKRIE</sequence>
<dbReference type="OrthoDB" id="3242975at2"/>
<dbReference type="AlphaFoldDB" id="A0A4P8IDS8"/>
<protein>
    <recommendedName>
        <fullName evidence="3">Phage protein</fullName>
    </recommendedName>
</protein>
<evidence type="ECO:0008006" key="3">
    <source>
        <dbReference type="Google" id="ProtNLM"/>
    </source>
</evidence>
<dbReference type="RefSeq" id="WP_137327479.1">
    <property type="nucleotide sequence ID" value="NZ_CP040058.1"/>
</dbReference>
<gene>
    <name evidence="1" type="ORF">AR1Y2_0410</name>
</gene>
<dbReference type="Proteomes" id="UP000298653">
    <property type="component" value="Chromosome"/>
</dbReference>
<proteinExistence type="predicted"/>
<accession>A0A4P8IDS8</accession>
<evidence type="ECO:0000313" key="1">
    <source>
        <dbReference type="EMBL" id="QCP33864.1"/>
    </source>
</evidence>